<dbReference type="SUPFAM" id="SSF46689">
    <property type="entry name" value="Homeodomain-like"/>
    <property type="match status" value="1"/>
</dbReference>
<dbReference type="PANTHER" id="PTHR30055">
    <property type="entry name" value="HTH-TYPE TRANSCRIPTIONAL REGULATOR RUTR"/>
    <property type="match status" value="1"/>
</dbReference>
<dbReference type="PRINTS" id="PR00455">
    <property type="entry name" value="HTHTETR"/>
</dbReference>
<keyword evidence="3" id="KW-0804">Transcription</keyword>
<evidence type="ECO:0000256" key="1">
    <source>
        <dbReference type="ARBA" id="ARBA00023015"/>
    </source>
</evidence>
<keyword evidence="2 4" id="KW-0238">DNA-binding</keyword>
<feature type="domain" description="HTH tetR-type" evidence="5">
    <location>
        <begin position="13"/>
        <end position="73"/>
    </location>
</feature>
<dbReference type="InterPro" id="IPR009057">
    <property type="entry name" value="Homeodomain-like_sf"/>
</dbReference>
<dbReference type="AlphaFoldDB" id="A0A2T6B4U2"/>
<dbReference type="PANTHER" id="PTHR30055:SF234">
    <property type="entry name" value="HTH-TYPE TRANSCRIPTIONAL REGULATOR BETI"/>
    <property type="match status" value="1"/>
</dbReference>
<evidence type="ECO:0000256" key="4">
    <source>
        <dbReference type="PROSITE-ProRule" id="PRU00335"/>
    </source>
</evidence>
<dbReference type="Gene3D" id="1.10.357.10">
    <property type="entry name" value="Tetracycline Repressor, domain 2"/>
    <property type="match status" value="1"/>
</dbReference>
<dbReference type="PROSITE" id="PS50977">
    <property type="entry name" value="HTH_TETR_2"/>
    <property type="match status" value="1"/>
</dbReference>
<proteinExistence type="predicted"/>
<comment type="caution">
    <text evidence="6">The sequence shown here is derived from an EMBL/GenBank/DDBJ whole genome shotgun (WGS) entry which is preliminary data.</text>
</comment>
<dbReference type="InterPro" id="IPR001647">
    <property type="entry name" value="HTH_TetR"/>
</dbReference>
<dbReference type="Pfam" id="PF00440">
    <property type="entry name" value="TetR_N"/>
    <property type="match status" value="1"/>
</dbReference>
<feature type="DNA-binding region" description="H-T-H motif" evidence="4">
    <location>
        <begin position="36"/>
        <end position="55"/>
    </location>
</feature>
<sequence length="211" mass="22614">MTSPRMALATAARPREAEILDSIRQTFAEKGFDGASMQDLARAAGMSVGNFYRYFPSKAAMVEAIVTRDLAEVEEKFTSIAAAADPLAALRCGLHQHIEEECSGCDDGPLWAEITAAALRKPEIGAVVQKMESEIRGYLLSAFAMIAGMPRDEAERHFAAHSAMVVMLVKAAAIQAQAGDQVSAGRTELNELVKRMIDAVLAEVAAAKSKD</sequence>
<accession>A0A2T6B4U2</accession>
<protein>
    <submittedName>
        <fullName evidence="6">TetR family transcriptional regulator</fullName>
    </submittedName>
</protein>
<evidence type="ECO:0000313" key="7">
    <source>
        <dbReference type="Proteomes" id="UP000244224"/>
    </source>
</evidence>
<dbReference type="RefSeq" id="WP_229825329.1">
    <property type="nucleotide sequence ID" value="NZ_QBKP01000004.1"/>
</dbReference>
<evidence type="ECO:0000313" key="6">
    <source>
        <dbReference type="EMBL" id="PTX51091.1"/>
    </source>
</evidence>
<dbReference type="GO" id="GO:0003700">
    <property type="term" value="F:DNA-binding transcription factor activity"/>
    <property type="evidence" value="ECO:0007669"/>
    <property type="project" value="TreeGrafter"/>
</dbReference>
<evidence type="ECO:0000259" key="5">
    <source>
        <dbReference type="PROSITE" id="PS50977"/>
    </source>
</evidence>
<dbReference type="GO" id="GO:0000976">
    <property type="term" value="F:transcription cis-regulatory region binding"/>
    <property type="evidence" value="ECO:0007669"/>
    <property type="project" value="TreeGrafter"/>
</dbReference>
<keyword evidence="7" id="KW-1185">Reference proteome</keyword>
<organism evidence="6 7">
    <name type="scientific">Gemmobacter caeni</name>
    <dbReference type="NCBI Taxonomy" id="589035"/>
    <lineage>
        <taxon>Bacteria</taxon>
        <taxon>Pseudomonadati</taxon>
        <taxon>Pseudomonadota</taxon>
        <taxon>Alphaproteobacteria</taxon>
        <taxon>Rhodobacterales</taxon>
        <taxon>Paracoccaceae</taxon>
        <taxon>Gemmobacter</taxon>
    </lineage>
</organism>
<dbReference type="Proteomes" id="UP000244224">
    <property type="component" value="Unassembled WGS sequence"/>
</dbReference>
<evidence type="ECO:0000256" key="2">
    <source>
        <dbReference type="ARBA" id="ARBA00023125"/>
    </source>
</evidence>
<gene>
    <name evidence="6" type="ORF">C8N34_104210</name>
</gene>
<keyword evidence="1" id="KW-0805">Transcription regulation</keyword>
<dbReference type="EMBL" id="QBKP01000004">
    <property type="protein sequence ID" value="PTX51091.1"/>
    <property type="molecule type" value="Genomic_DNA"/>
</dbReference>
<dbReference type="InterPro" id="IPR050109">
    <property type="entry name" value="HTH-type_TetR-like_transc_reg"/>
</dbReference>
<name>A0A2T6B4U2_9RHOB</name>
<evidence type="ECO:0000256" key="3">
    <source>
        <dbReference type="ARBA" id="ARBA00023163"/>
    </source>
</evidence>
<reference evidence="6 7" key="1">
    <citation type="submission" date="2018-04" db="EMBL/GenBank/DDBJ databases">
        <title>Genomic Encyclopedia of Archaeal and Bacterial Type Strains, Phase II (KMG-II): from individual species to whole genera.</title>
        <authorList>
            <person name="Goeker M."/>
        </authorList>
    </citation>
    <scope>NUCLEOTIDE SEQUENCE [LARGE SCALE GENOMIC DNA]</scope>
    <source>
        <strain evidence="6 7">DSM 21823</strain>
    </source>
</reference>